<accession>A0A371ETG7</accession>
<evidence type="ECO:0000313" key="2">
    <source>
        <dbReference type="EMBL" id="RDX69337.1"/>
    </source>
</evidence>
<gene>
    <name evidence="2" type="ORF">CR513_51561</name>
</gene>
<dbReference type="OrthoDB" id="1915143at2759"/>
<feature type="compositionally biased region" description="Polar residues" evidence="1">
    <location>
        <begin position="535"/>
        <end position="549"/>
    </location>
</feature>
<comment type="caution">
    <text evidence="2">The sequence shown here is derived from an EMBL/GenBank/DDBJ whole genome shotgun (WGS) entry which is preliminary data.</text>
</comment>
<feature type="compositionally biased region" description="Low complexity" evidence="1">
    <location>
        <begin position="1258"/>
        <end position="1273"/>
    </location>
</feature>
<feature type="compositionally biased region" description="Low complexity" evidence="1">
    <location>
        <begin position="597"/>
        <end position="606"/>
    </location>
</feature>
<feature type="region of interest" description="Disordered" evidence="1">
    <location>
        <begin position="723"/>
        <end position="743"/>
    </location>
</feature>
<feature type="region of interest" description="Disordered" evidence="1">
    <location>
        <begin position="400"/>
        <end position="515"/>
    </location>
</feature>
<sequence>MPVIPYRTCTDENAPAKPRVLDFPKIQKHGQKSKITLVQFIADQNTGASSSTMASYELRFELFSKSLTITIARFEFAVISFVFSSTSRVLILEFAVLFRVNRMICPLCAIVNIVLRLCHATISVLCIWLKRCVGISAMATSTKYDISSSSPDRPLYTGQRGSHIAPSLDRSGSFRESMENPILSSLPSMSRSSSSATQGDVVSFFNCVRFNLKLVAPEHKSNRQTDYKRHVSAAFGISPDESPSSSAKGKQLSSPVPEDIKRLRDSLHSNFRRARDRAKMFSEALSRFNKDFPNITSKKRSRAETFSNERSSFTLSDRSVLGTSIGKVGVQGLAVTGGFEHDQPKLEERTKNVPNKRTRTSLVDARMDIRTNSLVRPSGTVDRDKEMLRIANSGAIQGEERTLPIGGDGWEKSKMKKKRSGIKPDGSPNTGLTKPVNLFQETKHGMQQRLPTDARSKLSSDSHSFRSGVSNGTVGAGKSDGVSQPTGLGIRVSTPRSDLENNSTVNDRRDRPVNSDKERVNFRAVNKATVRDEFNSASPNSSAKMNTPSRAPRSGSVVPKLSPGVHRAAVPNDWEPSHCMTKPPASVGTNNRKRVASARSSSPPVVHWQRPQKSSRTARRTNFVPIVSSNDDSPALDSVSDVTSNDLGLGFVRRLAGNSPQQIKLKGDALTSAALSESEESGVAEIKPKEKGRKPEEIDQKAGQNVQKVSNIVLPTRKNKLVSGEEHGDGVRRQGRTGRNFPTARSLMPITSEKLGNIGTVKQLRSSRLGLEKSESRAGRPPTRKLSDRKAYARQKHTAISASADFLVGSEDGHEELLAAVKGVINSACAFSSQFWRQMEPFFGLMSEEDIAYWKQKINLESSGLTPTPVPSYIDDCEAVANGFGLIGCERDFEPGDQRGAGVVAEQLQLAKGDCSGIPLCQRLVSALISEECSSESEDSKFDACDTESEADGELDFSSLDHHSRSNSHLPCHSAYNGYRITRKSGHDETESDIVDIPSTGLNSSQNMSTLTCSELQYATLGMNEKLLLELQSIGISPESVPGMLQSDDEGICEDITRLEEHYRGQMSQRKCLLDGLLKSASVTKELKEKNFEQRSLDKLVVMAYEKYMACWGSSPSGGKNASNKIAKQAALGFVKRTLERCHQFEDTGKSCFNEPLYKDMFLAASSQLSIVRQSDSMEAESTKPYTSFSLEARTGSMGSQQNPSQFNQNMNNHDVNSSDILPAVNGSSEQTSGKEDLWSNRVKKRELSLDDVGGTIGSSSAPSGIGSSLSNSTKGKRSERDRDGKGQSREVQSRNGTTKVGRPALSSAKGERKPKTKPKQKATKHSVSVNGLLGKLSEQPKTALPSVSKSNEMSTNSTVKEKDEFGMGEFDEPIDLSNLQLPGMDVLGVTDDLDDQGQDLGSWLNIDDDGLQDHDFMGLEIPMDDLSDLNMMVQFFSMMLFKLFTWFHPEPEYCFLLRLDVEIESLSVHPKDGSIRGIKDM</sequence>
<feature type="region of interest" description="Disordered" evidence="1">
    <location>
        <begin position="144"/>
        <end position="175"/>
    </location>
</feature>
<feature type="compositionally biased region" description="Polar residues" evidence="1">
    <location>
        <begin position="1346"/>
        <end position="1359"/>
    </location>
</feature>
<feature type="region of interest" description="Disordered" evidence="1">
    <location>
        <begin position="235"/>
        <end position="258"/>
    </location>
</feature>
<dbReference type="Proteomes" id="UP000257109">
    <property type="component" value="Unassembled WGS sequence"/>
</dbReference>
<evidence type="ECO:0000256" key="1">
    <source>
        <dbReference type="SAM" id="MobiDB-lite"/>
    </source>
</evidence>
<name>A0A371ETG7_MUCPR</name>
<feature type="non-terminal residue" evidence="2">
    <location>
        <position position="1"/>
    </location>
</feature>
<dbReference type="PANTHER" id="PTHR31115:SF7">
    <property type="entry name" value="PLANT_F27B13-30 PROTEIN"/>
    <property type="match status" value="1"/>
</dbReference>
<feature type="region of interest" description="Disordered" evidence="1">
    <location>
        <begin position="1194"/>
        <end position="1240"/>
    </location>
</feature>
<feature type="region of interest" description="Disordered" evidence="1">
    <location>
        <begin position="1252"/>
        <end position="1359"/>
    </location>
</feature>
<feature type="compositionally biased region" description="Basic residues" evidence="1">
    <location>
        <begin position="1313"/>
        <end position="1325"/>
    </location>
</feature>
<dbReference type="EMBL" id="QJKJ01012149">
    <property type="protein sequence ID" value="RDX69337.1"/>
    <property type="molecule type" value="Genomic_DNA"/>
</dbReference>
<proteinExistence type="predicted"/>
<feature type="compositionally biased region" description="Basic and acidic residues" evidence="1">
    <location>
        <begin position="452"/>
        <end position="464"/>
    </location>
</feature>
<dbReference type="STRING" id="157652.A0A371ETG7"/>
<dbReference type="PANTHER" id="PTHR31115">
    <property type="entry name" value="OS05G0107300 PROTEIN"/>
    <property type="match status" value="1"/>
</dbReference>
<protein>
    <submittedName>
        <fullName evidence="2">Uncharacterized protein</fullName>
    </submittedName>
</protein>
<feature type="region of interest" description="Disordered" evidence="1">
    <location>
        <begin position="531"/>
        <end position="617"/>
    </location>
</feature>
<feature type="region of interest" description="Disordered" evidence="1">
    <location>
        <begin position="673"/>
        <end position="703"/>
    </location>
</feature>
<feature type="compositionally biased region" description="Basic and acidic residues" evidence="1">
    <location>
        <begin position="506"/>
        <end position="515"/>
    </location>
</feature>
<feature type="compositionally biased region" description="Polar residues" evidence="1">
    <location>
        <begin position="494"/>
        <end position="505"/>
    </location>
</feature>
<feature type="region of interest" description="Disordered" evidence="1">
    <location>
        <begin position="767"/>
        <end position="788"/>
    </location>
</feature>
<feature type="compositionally biased region" description="Basic and acidic residues" evidence="1">
    <location>
        <begin position="723"/>
        <end position="732"/>
    </location>
</feature>
<feature type="compositionally biased region" description="Basic and acidic residues" evidence="1">
    <location>
        <begin position="686"/>
        <end position="700"/>
    </location>
</feature>
<feature type="compositionally biased region" description="Polar residues" evidence="1">
    <location>
        <begin position="241"/>
        <end position="254"/>
    </location>
</feature>
<organism evidence="2 3">
    <name type="scientific">Mucuna pruriens</name>
    <name type="common">Velvet bean</name>
    <name type="synonym">Dolichos pruriens</name>
    <dbReference type="NCBI Taxonomy" id="157652"/>
    <lineage>
        <taxon>Eukaryota</taxon>
        <taxon>Viridiplantae</taxon>
        <taxon>Streptophyta</taxon>
        <taxon>Embryophyta</taxon>
        <taxon>Tracheophyta</taxon>
        <taxon>Spermatophyta</taxon>
        <taxon>Magnoliopsida</taxon>
        <taxon>eudicotyledons</taxon>
        <taxon>Gunneridae</taxon>
        <taxon>Pentapetalae</taxon>
        <taxon>rosids</taxon>
        <taxon>fabids</taxon>
        <taxon>Fabales</taxon>
        <taxon>Fabaceae</taxon>
        <taxon>Papilionoideae</taxon>
        <taxon>50 kb inversion clade</taxon>
        <taxon>NPAAA clade</taxon>
        <taxon>indigoferoid/millettioid clade</taxon>
        <taxon>Phaseoleae</taxon>
        <taxon>Mucuna</taxon>
    </lineage>
</organism>
<keyword evidence="3" id="KW-1185">Reference proteome</keyword>
<feature type="compositionally biased region" description="Basic and acidic residues" evidence="1">
    <location>
        <begin position="1277"/>
        <end position="1293"/>
    </location>
</feature>
<feature type="compositionally biased region" description="Polar residues" evidence="1">
    <location>
        <begin position="1197"/>
        <end position="1232"/>
    </location>
</feature>
<evidence type="ECO:0000313" key="3">
    <source>
        <dbReference type="Proteomes" id="UP000257109"/>
    </source>
</evidence>
<reference evidence="2" key="1">
    <citation type="submission" date="2018-05" db="EMBL/GenBank/DDBJ databases">
        <title>Draft genome of Mucuna pruriens seed.</title>
        <authorList>
            <person name="Nnadi N.E."/>
            <person name="Vos R."/>
            <person name="Hasami M.H."/>
            <person name="Devisetty U.K."/>
            <person name="Aguiy J.C."/>
        </authorList>
    </citation>
    <scope>NUCLEOTIDE SEQUENCE [LARGE SCALE GENOMIC DNA]</scope>
    <source>
        <strain evidence="2">JCA_2017</strain>
    </source>
</reference>